<proteinExistence type="predicted"/>
<evidence type="ECO:0000313" key="3">
    <source>
        <dbReference type="Proteomes" id="UP000565286"/>
    </source>
</evidence>
<organism evidence="2 3">
    <name type="scientific">Rhizobium skierniewicense</name>
    <dbReference type="NCBI Taxonomy" id="984260"/>
    <lineage>
        <taxon>Bacteria</taxon>
        <taxon>Pseudomonadati</taxon>
        <taxon>Pseudomonadota</taxon>
        <taxon>Alphaproteobacteria</taxon>
        <taxon>Hyphomicrobiales</taxon>
        <taxon>Rhizobiaceae</taxon>
        <taxon>Rhizobium/Agrobacterium group</taxon>
        <taxon>Rhizobium</taxon>
    </lineage>
</organism>
<evidence type="ECO:0000313" key="2">
    <source>
        <dbReference type="EMBL" id="MBB3944235.1"/>
    </source>
</evidence>
<comment type="caution">
    <text evidence="2">The sequence shown here is derived from an EMBL/GenBank/DDBJ whole genome shotgun (WGS) entry which is preliminary data.</text>
</comment>
<accession>A0A7W6C9A5</accession>
<reference evidence="2 3" key="1">
    <citation type="submission" date="2020-08" db="EMBL/GenBank/DDBJ databases">
        <title>Genomic Encyclopedia of Type Strains, Phase IV (KMG-IV): sequencing the most valuable type-strain genomes for metagenomic binning, comparative biology and taxonomic classification.</title>
        <authorList>
            <person name="Goeker M."/>
        </authorList>
    </citation>
    <scope>NUCLEOTIDE SEQUENCE [LARGE SCALE GENOMIC DNA]</scope>
    <source>
        <strain evidence="2 3">DSM 26438</strain>
    </source>
</reference>
<dbReference type="RefSeq" id="WP_183893181.1">
    <property type="nucleotide sequence ID" value="NZ_JACIDV010000001.1"/>
</dbReference>
<protein>
    <submittedName>
        <fullName evidence="2">Uncharacterized protein</fullName>
    </submittedName>
</protein>
<gene>
    <name evidence="2" type="ORF">GGQ73_000158</name>
</gene>
<dbReference type="AlphaFoldDB" id="A0A7W6C9A5"/>
<feature type="region of interest" description="Disordered" evidence="1">
    <location>
        <begin position="28"/>
        <end position="51"/>
    </location>
</feature>
<evidence type="ECO:0000256" key="1">
    <source>
        <dbReference type="SAM" id="MobiDB-lite"/>
    </source>
</evidence>
<sequence>MKTWLSKCLQIVSSWMRELGSAHVVDDGLGGPEEAAKRQVHKPALAPRRMH</sequence>
<dbReference type="EMBL" id="JACIDV010000001">
    <property type="protein sequence ID" value="MBB3944235.1"/>
    <property type="molecule type" value="Genomic_DNA"/>
</dbReference>
<dbReference type="Proteomes" id="UP000565286">
    <property type="component" value="Unassembled WGS sequence"/>
</dbReference>
<keyword evidence="3" id="KW-1185">Reference proteome</keyword>
<name>A0A7W6C9A5_9HYPH</name>